<dbReference type="OrthoDB" id="532318at2"/>
<comment type="subcellular location">
    <subcellularLocation>
        <location evidence="2">Gas vesicle</location>
    </subcellularLocation>
</comment>
<gene>
    <name evidence="5" type="ORF">SAMN04489717_3196</name>
</gene>
<dbReference type="STRING" id="117157.SAMN04489717_3196"/>
<dbReference type="InterPro" id="IPR018493">
    <property type="entry name" value="GvpA-like_CS"/>
</dbReference>
<feature type="region of interest" description="Disordered" evidence="4">
    <location>
        <begin position="103"/>
        <end position="140"/>
    </location>
</feature>
<dbReference type="PANTHER" id="PTHR35344">
    <property type="entry name" value="GAS VESICLE STRUCTURAL PROTEIN 2-RELATED"/>
    <property type="match status" value="1"/>
</dbReference>
<dbReference type="GO" id="GO:0031411">
    <property type="term" value="C:gas vesicle"/>
    <property type="evidence" value="ECO:0007669"/>
    <property type="project" value="UniProtKB-SubCell"/>
</dbReference>
<accession>A0A1H1THQ2</accession>
<evidence type="ECO:0000313" key="5">
    <source>
        <dbReference type="EMBL" id="SDS59601.1"/>
    </source>
</evidence>
<dbReference type="AlphaFoldDB" id="A0A1H1THQ2"/>
<dbReference type="PROSITE" id="PS00234">
    <property type="entry name" value="GAS_VESICLE_A_1"/>
    <property type="match status" value="1"/>
</dbReference>
<feature type="compositionally biased region" description="Polar residues" evidence="4">
    <location>
        <begin position="130"/>
        <end position="140"/>
    </location>
</feature>
<name>A0A1H1THQ2_9ACTN</name>
<evidence type="ECO:0000256" key="2">
    <source>
        <dbReference type="ARBA" id="ARBA00035108"/>
    </source>
</evidence>
<organism evidence="5 6">
    <name type="scientific">Actinopolymorpha singaporensis</name>
    <dbReference type="NCBI Taxonomy" id="117157"/>
    <lineage>
        <taxon>Bacteria</taxon>
        <taxon>Bacillati</taxon>
        <taxon>Actinomycetota</taxon>
        <taxon>Actinomycetes</taxon>
        <taxon>Propionibacteriales</taxon>
        <taxon>Actinopolymorphaceae</taxon>
        <taxon>Actinopolymorpha</taxon>
    </lineage>
</organism>
<keyword evidence="1" id="KW-0304">Gas vesicle</keyword>
<protein>
    <submittedName>
        <fullName evidence="5">Gas vesicle protein</fullName>
    </submittedName>
</protein>
<dbReference type="Proteomes" id="UP000198983">
    <property type="component" value="Chromosome I"/>
</dbReference>
<evidence type="ECO:0000256" key="4">
    <source>
        <dbReference type="SAM" id="MobiDB-lite"/>
    </source>
</evidence>
<dbReference type="Pfam" id="PF00741">
    <property type="entry name" value="Gas_vesicle"/>
    <property type="match status" value="1"/>
</dbReference>
<evidence type="ECO:0000313" key="6">
    <source>
        <dbReference type="Proteomes" id="UP000198983"/>
    </source>
</evidence>
<dbReference type="PANTHER" id="PTHR35344:SF4">
    <property type="entry name" value="GAS VESICLE PROTEIN A1"/>
    <property type="match status" value="1"/>
</dbReference>
<evidence type="ECO:0000256" key="3">
    <source>
        <dbReference type="ARBA" id="ARBA00035646"/>
    </source>
</evidence>
<evidence type="ECO:0000256" key="1">
    <source>
        <dbReference type="ARBA" id="ARBA00022987"/>
    </source>
</evidence>
<dbReference type="GO" id="GO:0005198">
    <property type="term" value="F:structural molecule activity"/>
    <property type="evidence" value="ECO:0007669"/>
    <property type="project" value="InterPro"/>
</dbReference>
<dbReference type="GO" id="GO:0012506">
    <property type="term" value="C:vesicle membrane"/>
    <property type="evidence" value="ECO:0007669"/>
    <property type="project" value="InterPro"/>
</dbReference>
<dbReference type="InterPro" id="IPR050530">
    <property type="entry name" value="GvpA"/>
</dbReference>
<comment type="similarity">
    <text evidence="3">Belongs to the gas vesicle GvpA family.</text>
</comment>
<sequence>MTARRQNAQYPQYRTTGVTPVSRSSDSLADILERVLDKGVVIAGDIQVNILDIELLTLKVRLLIASVDTARDMGIDWWSSDPFLTGNSRLEQENRELRERIEQMEDRMKAAELPAGEVGSGERQPEHAVGSTSTESEARR</sequence>
<keyword evidence="6" id="KW-1185">Reference proteome</keyword>
<reference evidence="5 6" key="1">
    <citation type="submission" date="2016-10" db="EMBL/GenBank/DDBJ databases">
        <authorList>
            <person name="de Groot N.N."/>
        </authorList>
    </citation>
    <scope>NUCLEOTIDE SEQUENCE [LARGE SCALE GENOMIC DNA]</scope>
    <source>
        <strain evidence="5 6">DSM 22024</strain>
    </source>
</reference>
<dbReference type="EMBL" id="LT629732">
    <property type="protein sequence ID" value="SDS59601.1"/>
    <property type="molecule type" value="Genomic_DNA"/>
</dbReference>
<proteinExistence type="inferred from homology"/>
<dbReference type="InterPro" id="IPR000638">
    <property type="entry name" value="Gas-vesicle_GvpA-like"/>
</dbReference>